<feature type="repeat" description="TPR" evidence="2">
    <location>
        <begin position="293"/>
        <end position="326"/>
    </location>
</feature>
<comment type="caution">
    <text evidence="4">The sequence shown here is derived from an EMBL/GenBank/DDBJ whole genome shotgun (WGS) entry which is preliminary data.</text>
</comment>
<dbReference type="Gene3D" id="1.25.40.10">
    <property type="entry name" value="Tetratricopeptide repeat domain"/>
    <property type="match status" value="3"/>
</dbReference>
<name>A0AA42B9B3_9BACT</name>
<proteinExistence type="inferred from homology"/>
<dbReference type="Pfam" id="PF13432">
    <property type="entry name" value="TPR_16"/>
    <property type="match status" value="3"/>
</dbReference>
<dbReference type="CDD" id="cd13401">
    <property type="entry name" value="Slt70-like"/>
    <property type="match status" value="1"/>
</dbReference>
<dbReference type="Pfam" id="PF01464">
    <property type="entry name" value="SLT"/>
    <property type="match status" value="1"/>
</dbReference>
<evidence type="ECO:0000313" key="5">
    <source>
        <dbReference type="Proteomes" id="UP001165306"/>
    </source>
</evidence>
<sequence length="762" mass="82859">MRGFPNRWLHLLLALVVLASIYWGWRGDGRQLELAEKSQPSLVPPVATPTGPQATVELLDPRERLARAQRLLHGGDFSGAASLLGPLLGAQDRSLDAAARLALGRALLEDGQARAALDVLTDLQRRYPDSEAADQAEFFGGLAWEALGDHRQAADTLRSYAQRHPEIRPYVDLRVASNLQQAGELEEASAVAESVAVQAPIRRTAVAALELVRAIAQQRGDHAGVVQVTSRLLDLATLRLYRAELLYARAAAQRALGQSEAVDGFIAVVTAAPDSPFAAPALAALDELGRGDAVLLEQRGLVYFNSGQYAAAIDIFSQALAINPGNDLAWYYRAQARLRAGDSAGSAQELASLVDQFPNSPFSAEALLTAGKLHEHDGRLAEARLAYQRLLDQFSDTPQASEARFRLGLLAYLGGDLAEAERRWREGATDTASGNPARDALWLGKAFAASGNRDSARAAWEEARRQDPSGFYGLRAGELLAGQQDVRATPATLDLEALEATPPDDQQLVRWFVALGTDLEGARRRVETDPGYRRIRDLLALDLRMEAGWEVDALLEQYARDLAALAALALLLGEQGEVAYAYRAASQLLSFSGATELPRTLERLLYPVPYPDLLLPLASARGVDPLLLAALIRQESAFEPQARSPADARGLTQVLPSTGQGIAAALGQSDWQPSDLYRPVVSIEFGAYYLAQRLARYEQQLYPALAGYNAGEGNAANWVDAFGLADPDLFVERIPFPETHDYVQHVYANYLNYQRLYRSSSP</sequence>
<dbReference type="Gene3D" id="1.10.530.10">
    <property type="match status" value="1"/>
</dbReference>
<dbReference type="InterPro" id="IPR023346">
    <property type="entry name" value="Lysozyme-like_dom_sf"/>
</dbReference>
<dbReference type="AlphaFoldDB" id="A0AA42B9B3"/>
<dbReference type="Pfam" id="PF13174">
    <property type="entry name" value="TPR_6"/>
    <property type="match status" value="1"/>
</dbReference>
<reference evidence="4" key="1">
    <citation type="submission" date="2022-06" db="EMBL/GenBank/DDBJ databases">
        <title>CFH 74404 Thermomicrobiaceae sp.</title>
        <authorList>
            <person name="Ming H."/>
            <person name="Li W.-J."/>
            <person name="Zhao Z."/>
        </authorList>
    </citation>
    <scope>NUCLEOTIDE SEQUENCE</scope>
    <source>
        <strain evidence="4">CFH 74404</strain>
    </source>
</reference>
<dbReference type="SMART" id="SM00028">
    <property type="entry name" value="TPR"/>
    <property type="match status" value="5"/>
</dbReference>
<dbReference type="RefSeq" id="WP_284055742.1">
    <property type="nucleotide sequence ID" value="NZ_JAMSLR010000001.1"/>
</dbReference>
<dbReference type="EMBL" id="JAMSLR010000001">
    <property type="protein sequence ID" value="MCM8747962.1"/>
    <property type="molecule type" value="Genomic_DNA"/>
</dbReference>
<dbReference type="PANTHER" id="PTHR37423">
    <property type="entry name" value="SOLUBLE LYTIC MUREIN TRANSGLYCOSYLASE-RELATED"/>
    <property type="match status" value="1"/>
</dbReference>
<feature type="domain" description="Transglycosylase SLT" evidence="3">
    <location>
        <begin position="619"/>
        <end position="721"/>
    </location>
</feature>
<gene>
    <name evidence="4" type="ORF">NET02_02250</name>
</gene>
<dbReference type="InterPro" id="IPR011990">
    <property type="entry name" value="TPR-like_helical_dom_sf"/>
</dbReference>
<evidence type="ECO:0000256" key="1">
    <source>
        <dbReference type="ARBA" id="ARBA00007734"/>
    </source>
</evidence>
<dbReference type="SUPFAM" id="SSF53955">
    <property type="entry name" value="Lysozyme-like"/>
    <property type="match status" value="1"/>
</dbReference>
<dbReference type="PROSITE" id="PS50005">
    <property type="entry name" value="TPR"/>
    <property type="match status" value="1"/>
</dbReference>
<dbReference type="InterPro" id="IPR019734">
    <property type="entry name" value="TPR_rpt"/>
</dbReference>
<evidence type="ECO:0000313" key="4">
    <source>
        <dbReference type="EMBL" id="MCM8747962.1"/>
    </source>
</evidence>
<evidence type="ECO:0000256" key="2">
    <source>
        <dbReference type="PROSITE-ProRule" id="PRU00339"/>
    </source>
</evidence>
<protein>
    <submittedName>
        <fullName evidence="4">Tetratricopeptide repeat protein</fullName>
    </submittedName>
</protein>
<evidence type="ECO:0000259" key="3">
    <source>
        <dbReference type="Pfam" id="PF01464"/>
    </source>
</evidence>
<keyword evidence="2" id="KW-0802">TPR repeat</keyword>
<dbReference type="InterPro" id="IPR008258">
    <property type="entry name" value="Transglycosylase_SLT_dom_1"/>
</dbReference>
<keyword evidence="5" id="KW-1185">Reference proteome</keyword>
<organism evidence="4 5">
    <name type="scientific">Thermalbibacter longus</name>
    <dbReference type="NCBI Taxonomy" id="2951981"/>
    <lineage>
        <taxon>Bacteria</taxon>
        <taxon>Pseudomonadati</taxon>
        <taxon>Thermomicrobiota</taxon>
        <taxon>Thermomicrobia</taxon>
        <taxon>Thermomicrobiales</taxon>
        <taxon>Thermomicrobiaceae</taxon>
        <taxon>Thermalbibacter</taxon>
    </lineage>
</organism>
<accession>A0AA42B9B3</accession>
<comment type="similarity">
    <text evidence="1">Belongs to the transglycosylase Slt family.</text>
</comment>
<dbReference type="PANTHER" id="PTHR37423:SF5">
    <property type="entry name" value="SOLUBLE LYTIC MUREIN TRANSGLYCOSYLASE"/>
    <property type="match status" value="1"/>
</dbReference>
<dbReference type="SUPFAM" id="SSF48452">
    <property type="entry name" value="TPR-like"/>
    <property type="match status" value="2"/>
</dbReference>
<dbReference type="PROSITE" id="PS50293">
    <property type="entry name" value="TPR_REGION"/>
    <property type="match status" value="1"/>
</dbReference>
<dbReference type="Proteomes" id="UP001165306">
    <property type="component" value="Unassembled WGS sequence"/>
</dbReference>